<keyword evidence="5 10" id="KW-0812">Transmembrane</keyword>
<accession>A0ABM7X984</accession>
<protein>
    <recommendedName>
        <fullName evidence="9">Multidrug-efflux transporter</fullName>
    </recommendedName>
</protein>
<feature type="transmembrane region" description="Helical" evidence="10">
    <location>
        <begin position="164"/>
        <end position="186"/>
    </location>
</feature>
<feature type="transmembrane region" description="Helical" evidence="10">
    <location>
        <begin position="198"/>
        <end position="223"/>
    </location>
</feature>
<evidence type="ECO:0000256" key="1">
    <source>
        <dbReference type="ARBA" id="ARBA00004651"/>
    </source>
</evidence>
<keyword evidence="2" id="KW-0813">Transport</keyword>
<keyword evidence="12" id="KW-1185">Reference proteome</keyword>
<name>A0ABM7X984_9BACT</name>
<evidence type="ECO:0000256" key="7">
    <source>
        <dbReference type="ARBA" id="ARBA00023065"/>
    </source>
</evidence>
<feature type="transmembrane region" description="Helical" evidence="10">
    <location>
        <begin position="321"/>
        <end position="341"/>
    </location>
</feature>
<evidence type="ECO:0000256" key="10">
    <source>
        <dbReference type="SAM" id="Phobius"/>
    </source>
</evidence>
<organism evidence="11 12">
    <name type="scientific">Anaeromyxobacter paludicola</name>
    <dbReference type="NCBI Taxonomy" id="2918171"/>
    <lineage>
        <taxon>Bacteria</taxon>
        <taxon>Pseudomonadati</taxon>
        <taxon>Myxococcota</taxon>
        <taxon>Myxococcia</taxon>
        <taxon>Myxococcales</taxon>
        <taxon>Cystobacterineae</taxon>
        <taxon>Anaeromyxobacteraceae</taxon>
        <taxon>Anaeromyxobacter</taxon>
    </lineage>
</organism>
<dbReference type="Pfam" id="PF01554">
    <property type="entry name" value="MatE"/>
    <property type="match status" value="2"/>
</dbReference>
<feature type="transmembrane region" description="Helical" evidence="10">
    <location>
        <begin position="393"/>
        <end position="415"/>
    </location>
</feature>
<dbReference type="PANTHER" id="PTHR43298">
    <property type="entry name" value="MULTIDRUG RESISTANCE PROTEIN NORM-RELATED"/>
    <property type="match status" value="1"/>
</dbReference>
<evidence type="ECO:0000313" key="11">
    <source>
        <dbReference type="EMBL" id="BDG08416.1"/>
    </source>
</evidence>
<dbReference type="InterPro" id="IPR002528">
    <property type="entry name" value="MATE_fam"/>
</dbReference>
<evidence type="ECO:0000256" key="4">
    <source>
        <dbReference type="ARBA" id="ARBA00022475"/>
    </source>
</evidence>
<evidence type="ECO:0000256" key="3">
    <source>
        <dbReference type="ARBA" id="ARBA00022449"/>
    </source>
</evidence>
<dbReference type="Proteomes" id="UP001162734">
    <property type="component" value="Chromosome"/>
</dbReference>
<gene>
    <name evidence="11" type="primary">norM</name>
    <name evidence="11" type="ORF">AMPC_15290</name>
</gene>
<feature type="transmembrane region" description="Helical" evidence="10">
    <location>
        <begin position="353"/>
        <end position="372"/>
    </location>
</feature>
<evidence type="ECO:0000256" key="2">
    <source>
        <dbReference type="ARBA" id="ARBA00022448"/>
    </source>
</evidence>
<dbReference type="InterPro" id="IPR050222">
    <property type="entry name" value="MATE_MdtK"/>
</dbReference>
<dbReference type="PANTHER" id="PTHR43298:SF2">
    <property type="entry name" value="FMN_FAD EXPORTER YEEO-RELATED"/>
    <property type="match status" value="1"/>
</dbReference>
<feature type="transmembrane region" description="Helical" evidence="10">
    <location>
        <begin position="421"/>
        <end position="439"/>
    </location>
</feature>
<evidence type="ECO:0000313" key="12">
    <source>
        <dbReference type="Proteomes" id="UP001162734"/>
    </source>
</evidence>
<feature type="transmembrane region" description="Helical" evidence="10">
    <location>
        <begin position="95"/>
        <end position="120"/>
    </location>
</feature>
<keyword evidence="8 10" id="KW-0472">Membrane</keyword>
<proteinExistence type="predicted"/>
<dbReference type="RefSeq" id="WP_248345596.1">
    <property type="nucleotide sequence ID" value="NZ_AP025592.1"/>
</dbReference>
<keyword evidence="6 10" id="KW-1133">Transmembrane helix</keyword>
<evidence type="ECO:0000256" key="8">
    <source>
        <dbReference type="ARBA" id="ARBA00023136"/>
    </source>
</evidence>
<keyword evidence="7" id="KW-0406">Ion transport</keyword>
<dbReference type="PIRSF" id="PIRSF006603">
    <property type="entry name" value="DinF"/>
    <property type="match status" value="1"/>
</dbReference>
<feature type="transmembrane region" description="Helical" evidence="10">
    <location>
        <begin position="244"/>
        <end position="269"/>
    </location>
</feature>
<evidence type="ECO:0000256" key="5">
    <source>
        <dbReference type="ARBA" id="ARBA00022692"/>
    </source>
</evidence>
<evidence type="ECO:0000256" key="9">
    <source>
        <dbReference type="ARBA" id="ARBA00031636"/>
    </source>
</evidence>
<sequence>MNRSELTKELRALWRLSVPLAIASAGQSLMAVVGSAVAGRAGAAPLGGVGLGNTVFMVGSVFGMGLIMGLDALVAQAIGAGDRARARRLAWKGTAFAGAAGLAIAAVLAVAPLGFGAAGVDAAVAPEAARYLAWRALSMPSLLAFFAVRAWLQALGRTRPLVSATLVANLANLALAVPLALGGAALPAWCGPLRALPAFGAAGAGAAATVATALQAALVLVALRNEGKSEPGGAPRRGELRGALRVGLPIAFHFTVEMGLFTLVGFLAARLGELPMAAHQVALTLVTVSFTLVVGVGTAGSVRVGHAIGAGDAPAVRRAGLVTFGSGAGVMACSALCLLLFPGPLARLVSSDPAVVAAAGPLLGVAAVFQVFDGIQAVGAGLLRGAGDTRFTFLANVAGHYLVGLPVTVGLGVLAGRGVVGLWWGLCAGLVTVAVVTVARFRALSARPIAPLA</sequence>
<feature type="transmembrane region" description="Helical" evidence="10">
    <location>
        <begin position="12"/>
        <end position="34"/>
    </location>
</feature>
<dbReference type="EMBL" id="AP025592">
    <property type="protein sequence ID" value="BDG08416.1"/>
    <property type="molecule type" value="Genomic_DNA"/>
</dbReference>
<keyword evidence="3" id="KW-0050">Antiport</keyword>
<dbReference type="InterPro" id="IPR048279">
    <property type="entry name" value="MdtK-like"/>
</dbReference>
<dbReference type="NCBIfam" id="TIGR00797">
    <property type="entry name" value="matE"/>
    <property type="match status" value="1"/>
</dbReference>
<feature type="transmembrane region" description="Helical" evidence="10">
    <location>
        <begin position="281"/>
        <end position="300"/>
    </location>
</feature>
<feature type="transmembrane region" description="Helical" evidence="10">
    <location>
        <begin position="54"/>
        <end position="74"/>
    </location>
</feature>
<keyword evidence="4" id="KW-1003">Cell membrane</keyword>
<reference evidence="12" key="1">
    <citation type="journal article" date="2022" name="Int. J. Syst. Evol. Microbiol.">
        <title>Anaeromyxobacter oryzae sp. nov., Anaeromyxobacter diazotrophicus sp. nov. and Anaeromyxobacter paludicola sp. nov., isolated from paddy soils.</title>
        <authorList>
            <person name="Itoh H."/>
            <person name="Xu Z."/>
            <person name="Mise K."/>
            <person name="Masuda Y."/>
            <person name="Ushijima N."/>
            <person name="Hayakawa C."/>
            <person name="Shiratori Y."/>
            <person name="Senoo K."/>
        </authorList>
    </citation>
    <scope>NUCLEOTIDE SEQUENCE [LARGE SCALE GENOMIC DNA]</scope>
    <source>
        <strain evidence="12">Red630</strain>
    </source>
</reference>
<evidence type="ECO:0000256" key="6">
    <source>
        <dbReference type="ARBA" id="ARBA00022989"/>
    </source>
</evidence>
<comment type="subcellular location">
    <subcellularLocation>
        <location evidence="1">Cell membrane</location>
        <topology evidence="1">Multi-pass membrane protein</topology>
    </subcellularLocation>
</comment>
<feature type="transmembrane region" description="Helical" evidence="10">
    <location>
        <begin position="132"/>
        <end position="152"/>
    </location>
</feature>